<keyword evidence="3" id="KW-1185">Reference proteome</keyword>
<dbReference type="Proteomes" id="UP001341840">
    <property type="component" value="Unassembled WGS sequence"/>
</dbReference>
<evidence type="ECO:0000313" key="3">
    <source>
        <dbReference type="Proteomes" id="UP001341840"/>
    </source>
</evidence>
<evidence type="ECO:0000256" key="1">
    <source>
        <dbReference type="SAM" id="MobiDB-lite"/>
    </source>
</evidence>
<feature type="compositionally biased region" description="Basic and acidic residues" evidence="1">
    <location>
        <begin position="1"/>
        <end position="17"/>
    </location>
</feature>
<organism evidence="2 3">
    <name type="scientific">Stylosanthes scabra</name>
    <dbReference type="NCBI Taxonomy" id="79078"/>
    <lineage>
        <taxon>Eukaryota</taxon>
        <taxon>Viridiplantae</taxon>
        <taxon>Streptophyta</taxon>
        <taxon>Embryophyta</taxon>
        <taxon>Tracheophyta</taxon>
        <taxon>Spermatophyta</taxon>
        <taxon>Magnoliopsida</taxon>
        <taxon>eudicotyledons</taxon>
        <taxon>Gunneridae</taxon>
        <taxon>Pentapetalae</taxon>
        <taxon>rosids</taxon>
        <taxon>fabids</taxon>
        <taxon>Fabales</taxon>
        <taxon>Fabaceae</taxon>
        <taxon>Papilionoideae</taxon>
        <taxon>50 kb inversion clade</taxon>
        <taxon>dalbergioids sensu lato</taxon>
        <taxon>Dalbergieae</taxon>
        <taxon>Pterocarpus clade</taxon>
        <taxon>Stylosanthes</taxon>
    </lineage>
</organism>
<feature type="region of interest" description="Disordered" evidence="1">
    <location>
        <begin position="1"/>
        <end position="33"/>
    </location>
</feature>
<accession>A0ABU6UXY2</accession>
<proteinExistence type="predicted"/>
<comment type="caution">
    <text evidence="2">The sequence shown here is derived from an EMBL/GenBank/DDBJ whole genome shotgun (WGS) entry which is preliminary data.</text>
</comment>
<gene>
    <name evidence="2" type="ORF">PIB30_106065</name>
</gene>
<dbReference type="EMBL" id="JASCZI010124904">
    <property type="protein sequence ID" value="MED6166140.1"/>
    <property type="molecule type" value="Genomic_DNA"/>
</dbReference>
<reference evidence="2 3" key="1">
    <citation type="journal article" date="2023" name="Plants (Basel)">
        <title>Bridging the Gap: Combining Genomics and Transcriptomics Approaches to Understand Stylosanthes scabra, an Orphan Legume from the Brazilian Caatinga.</title>
        <authorList>
            <person name="Ferreira-Neto J.R.C."/>
            <person name="da Silva M.D."/>
            <person name="Binneck E."/>
            <person name="de Melo N.F."/>
            <person name="da Silva R.H."/>
            <person name="de Melo A.L.T.M."/>
            <person name="Pandolfi V."/>
            <person name="Bustamante F.O."/>
            <person name="Brasileiro-Vidal A.C."/>
            <person name="Benko-Iseppon A.M."/>
        </authorList>
    </citation>
    <scope>NUCLEOTIDE SEQUENCE [LARGE SCALE GENOMIC DNA]</scope>
    <source>
        <tissue evidence="2">Leaves</tissue>
    </source>
</reference>
<protein>
    <submittedName>
        <fullName evidence="2">Uncharacterized protein</fullName>
    </submittedName>
</protein>
<evidence type="ECO:0000313" key="2">
    <source>
        <dbReference type="EMBL" id="MED6166140.1"/>
    </source>
</evidence>
<name>A0ABU6UXY2_9FABA</name>
<feature type="non-terminal residue" evidence="2">
    <location>
        <position position="1"/>
    </location>
</feature>
<sequence>NHGERTATDKNKGERGGKHAAPRAATESRQAQGQLRCALDDGIGVERRKTIWTTKWRERGLHSSLPPAKVVSLLGHASSPSGDDE</sequence>